<evidence type="ECO:0000313" key="1">
    <source>
        <dbReference type="EMBL" id="KAJ5315399.1"/>
    </source>
</evidence>
<comment type="caution">
    <text evidence="1">The sequence shown here is derived from an EMBL/GenBank/DDBJ whole genome shotgun (WGS) entry which is preliminary data.</text>
</comment>
<gene>
    <name evidence="1" type="ORF">N7476_005706</name>
</gene>
<reference evidence="1" key="2">
    <citation type="journal article" date="2023" name="IMA Fungus">
        <title>Comparative genomic study of the Penicillium genus elucidates a diverse pangenome and 15 lateral gene transfer events.</title>
        <authorList>
            <person name="Petersen C."/>
            <person name="Sorensen T."/>
            <person name="Nielsen M.R."/>
            <person name="Sondergaard T.E."/>
            <person name="Sorensen J.L."/>
            <person name="Fitzpatrick D.A."/>
            <person name="Frisvad J.C."/>
            <person name="Nielsen K.L."/>
        </authorList>
    </citation>
    <scope>NUCLEOTIDE SEQUENCE</scope>
    <source>
        <strain evidence="1">IBT 21472</strain>
    </source>
</reference>
<dbReference type="PANTHER" id="PTHR36978">
    <property type="entry name" value="P-LOOP CONTAINING NUCLEOTIDE TRIPHOSPHATE HYDROLASE"/>
    <property type="match status" value="1"/>
</dbReference>
<keyword evidence="1" id="KW-0378">Hydrolase</keyword>
<dbReference type="InterPro" id="IPR027417">
    <property type="entry name" value="P-loop_NTPase"/>
</dbReference>
<accession>A0A9W9L740</accession>
<dbReference type="InterPro" id="IPR040632">
    <property type="entry name" value="Sulfotransfer_4"/>
</dbReference>
<dbReference type="OrthoDB" id="408152at2759"/>
<dbReference type="PANTHER" id="PTHR36978:SF4">
    <property type="entry name" value="P-LOOP CONTAINING NUCLEOSIDE TRIPHOSPHATE HYDROLASE PROTEIN"/>
    <property type="match status" value="1"/>
</dbReference>
<dbReference type="GO" id="GO:0016787">
    <property type="term" value="F:hydrolase activity"/>
    <property type="evidence" value="ECO:0007669"/>
    <property type="project" value="UniProtKB-KW"/>
</dbReference>
<dbReference type="AlphaFoldDB" id="A0A9W9L740"/>
<dbReference type="SUPFAM" id="SSF52540">
    <property type="entry name" value="P-loop containing nucleoside triphosphate hydrolases"/>
    <property type="match status" value="1"/>
</dbReference>
<organism evidence="1 2">
    <name type="scientific">Penicillium atrosanguineum</name>
    <dbReference type="NCBI Taxonomy" id="1132637"/>
    <lineage>
        <taxon>Eukaryota</taxon>
        <taxon>Fungi</taxon>
        <taxon>Dikarya</taxon>
        <taxon>Ascomycota</taxon>
        <taxon>Pezizomycotina</taxon>
        <taxon>Eurotiomycetes</taxon>
        <taxon>Eurotiomycetidae</taxon>
        <taxon>Eurotiales</taxon>
        <taxon>Aspergillaceae</taxon>
        <taxon>Penicillium</taxon>
    </lineage>
</organism>
<dbReference type="Pfam" id="PF17784">
    <property type="entry name" value="Sulfotransfer_4"/>
    <property type="match status" value="1"/>
</dbReference>
<sequence length="272" mass="30873">MSFKPFAEGPDRPKRVISLGFYRTGSHSLKHALTILGYQDVFHSSAMAEDADKWVGLGAAADANIPCLPTYTGRTWTRKDWNAYLGPCEALTDIAPFAYPLLREFPEAKIILVHRDFESWARSFEQTLILPSSQGFLAWLSGNIMEPFIGIQISKSAWKMYMALLGVCSMEKTHNREILRAAYQRHYDQVRSMVPPDRLLEINLNDLGWGPLCNFLGKDIPDVPFPRLNESRVFKNELRRLHWISLRAGALKALAPICGVSCVLLACRLLWY</sequence>
<name>A0A9W9L740_9EURO</name>
<evidence type="ECO:0000313" key="2">
    <source>
        <dbReference type="Proteomes" id="UP001147746"/>
    </source>
</evidence>
<dbReference type="Gene3D" id="3.40.50.300">
    <property type="entry name" value="P-loop containing nucleotide triphosphate hydrolases"/>
    <property type="match status" value="1"/>
</dbReference>
<proteinExistence type="predicted"/>
<dbReference type="EMBL" id="JAPZBO010000005">
    <property type="protein sequence ID" value="KAJ5315399.1"/>
    <property type="molecule type" value="Genomic_DNA"/>
</dbReference>
<keyword evidence="2" id="KW-1185">Reference proteome</keyword>
<protein>
    <submittedName>
        <fullName evidence="1">P-loop containing nucleoside triphosphate hydrolase protein</fullName>
    </submittedName>
</protein>
<reference evidence="1" key="1">
    <citation type="submission" date="2022-12" db="EMBL/GenBank/DDBJ databases">
        <authorList>
            <person name="Petersen C."/>
        </authorList>
    </citation>
    <scope>NUCLEOTIDE SEQUENCE</scope>
    <source>
        <strain evidence="1">IBT 21472</strain>
    </source>
</reference>
<dbReference type="Proteomes" id="UP001147746">
    <property type="component" value="Unassembled WGS sequence"/>
</dbReference>